<organism evidence="1 2">
    <name type="scientific">Novosphingobium silvae</name>
    <dbReference type="NCBI Taxonomy" id="2692619"/>
    <lineage>
        <taxon>Bacteria</taxon>
        <taxon>Pseudomonadati</taxon>
        <taxon>Pseudomonadota</taxon>
        <taxon>Alphaproteobacteria</taxon>
        <taxon>Sphingomonadales</taxon>
        <taxon>Sphingomonadaceae</taxon>
        <taxon>Novosphingobium</taxon>
    </lineage>
</organism>
<dbReference type="EMBL" id="WVTD01000007">
    <property type="protein sequence ID" value="MYL98387.1"/>
    <property type="molecule type" value="Genomic_DNA"/>
</dbReference>
<dbReference type="Proteomes" id="UP000465810">
    <property type="component" value="Unassembled WGS sequence"/>
</dbReference>
<proteinExistence type="predicted"/>
<dbReference type="RefSeq" id="WP_160986020.1">
    <property type="nucleotide sequence ID" value="NZ_WVTD01000007.1"/>
</dbReference>
<keyword evidence="2" id="KW-1185">Reference proteome</keyword>
<reference evidence="1 2" key="1">
    <citation type="submission" date="2019-12" db="EMBL/GenBank/DDBJ databases">
        <authorList>
            <person name="Feng G."/>
            <person name="Zhu H."/>
        </authorList>
    </citation>
    <scope>NUCLEOTIDE SEQUENCE [LARGE SCALE GENOMIC DNA]</scope>
    <source>
        <strain evidence="1 2">FGD1</strain>
    </source>
</reference>
<gene>
    <name evidence="1" type="ORF">GR702_11495</name>
</gene>
<protein>
    <submittedName>
        <fullName evidence="1">Uncharacterized protein</fullName>
    </submittedName>
</protein>
<comment type="caution">
    <text evidence="1">The sequence shown here is derived from an EMBL/GenBank/DDBJ whole genome shotgun (WGS) entry which is preliminary data.</text>
</comment>
<evidence type="ECO:0000313" key="2">
    <source>
        <dbReference type="Proteomes" id="UP000465810"/>
    </source>
</evidence>
<dbReference type="AlphaFoldDB" id="A0A7X4GIH7"/>
<evidence type="ECO:0000313" key="1">
    <source>
        <dbReference type="EMBL" id="MYL98387.1"/>
    </source>
</evidence>
<name>A0A7X4GIH7_9SPHN</name>
<accession>A0A7X4GIH7</accession>
<sequence length="99" mass="11197">MPRTAELQRWCHDLGAALTAKTRDRIVVSPRGANLDFECEWDAEGHPTIAGSLPLPLMAASFCRTVSPERYCAEIWAQVGSWVDFYLFWSDHQREQSAA</sequence>